<gene>
    <name evidence="3" type="ORF">NF557_13615</name>
</gene>
<keyword evidence="4" id="KW-1185">Reference proteome</keyword>
<name>A0ABY4YFU9_9MICO</name>
<protein>
    <submittedName>
        <fullName evidence="3">DUF2254 domain-containing protein</fullName>
    </submittedName>
</protein>
<keyword evidence="2" id="KW-0472">Membrane</keyword>
<evidence type="ECO:0000256" key="1">
    <source>
        <dbReference type="ARBA" id="ARBA00022679"/>
    </source>
</evidence>
<dbReference type="Proteomes" id="UP001056535">
    <property type="component" value="Chromosome"/>
</dbReference>
<sequence>MTLLQRLKERFWFVPALLCLAAVILAELLIWSDRVWRLSLPGWADAFLYRVGESGSRDILGAIAGSSLAVAGTTFSITMAVLALTSSTYGPRLIRNFMADRGNQAVLGVYVATFLYSLLVLRSIRVLGDTRGPDAEVFVPHLAVNFAVVLAVLNVAVLIYFIHHISDSIQISTIARRVRTDLRDTVERLYPEQVGRDEHEVDQHPAHHDDELDQLLAEDAVPVDAGRPGYVTSVRGEDLVEAARDADVLVDLCVRPGQYVLEDTVLARVHALSSDDKKTVDALRAAVQIDDARNPYQDVSFAVQQLTELAVRALSPGINDPFTAINALDDLSSGLSLLAQRELPSTRRYDAHGTLRVHAPQVAAVDLTSTVLDHMRWYAAESPSVMHVSLDLVQRVGSRARDRALRARLLTQVRLLEEAFQAAGHQDHDVEEFTARVREIEQVLTRA</sequence>
<feature type="transmembrane region" description="Helical" evidence="2">
    <location>
        <begin position="144"/>
        <end position="162"/>
    </location>
</feature>
<accession>A0ABY4YFU9</accession>
<proteinExistence type="predicted"/>
<keyword evidence="2" id="KW-1133">Transmembrane helix</keyword>
<dbReference type="SUPFAM" id="SSF54680">
    <property type="entry name" value="Pyrimidine nucleoside phosphorylase C-terminal domain"/>
    <property type="match status" value="1"/>
</dbReference>
<reference evidence="3" key="1">
    <citation type="submission" date="2022-06" db="EMBL/GenBank/DDBJ databases">
        <title>Ornithinimicrobium JY.X270.</title>
        <authorList>
            <person name="Huang Y."/>
        </authorList>
    </citation>
    <scope>NUCLEOTIDE SEQUENCE</scope>
    <source>
        <strain evidence="3">JY.X270</strain>
    </source>
</reference>
<dbReference type="EMBL" id="CP099490">
    <property type="protein sequence ID" value="USQ75640.1"/>
    <property type="molecule type" value="Genomic_DNA"/>
</dbReference>
<organism evidence="3 4">
    <name type="scientific">Ornithinimicrobium cryptoxanthini</name>
    <dbReference type="NCBI Taxonomy" id="2934161"/>
    <lineage>
        <taxon>Bacteria</taxon>
        <taxon>Bacillati</taxon>
        <taxon>Actinomycetota</taxon>
        <taxon>Actinomycetes</taxon>
        <taxon>Micrococcales</taxon>
        <taxon>Ornithinimicrobiaceae</taxon>
        <taxon>Ornithinimicrobium</taxon>
    </lineage>
</organism>
<evidence type="ECO:0000313" key="4">
    <source>
        <dbReference type="Proteomes" id="UP001056535"/>
    </source>
</evidence>
<feature type="transmembrane region" description="Helical" evidence="2">
    <location>
        <begin position="105"/>
        <end position="124"/>
    </location>
</feature>
<feature type="transmembrane region" description="Helical" evidence="2">
    <location>
        <begin position="12"/>
        <end position="31"/>
    </location>
</feature>
<dbReference type="RefSeq" id="WP_252620066.1">
    <property type="nucleotide sequence ID" value="NZ_CP099490.1"/>
</dbReference>
<evidence type="ECO:0000256" key="2">
    <source>
        <dbReference type="SAM" id="Phobius"/>
    </source>
</evidence>
<feature type="transmembrane region" description="Helical" evidence="2">
    <location>
        <begin position="59"/>
        <end position="84"/>
    </location>
</feature>
<evidence type="ECO:0000313" key="3">
    <source>
        <dbReference type="EMBL" id="USQ75640.1"/>
    </source>
</evidence>
<dbReference type="InterPro" id="IPR036566">
    <property type="entry name" value="PYNP-like_C_sf"/>
</dbReference>
<keyword evidence="1" id="KW-0808">Transferase</keyword>
<dbReference type="InterPro" id="IPR018723">
    <property type="entry name" value="DUF2254_membrane"/>
</dbReference>
<dbReference type="Pfam" id="PF10011">
    <property type="entry name" value="DUF2254"/>
    <property type="match status" value="1"/>
</dbReference>
<keyword evidence="2" id="KW-0812">Transmembrane</keyword>